<dbReference type="PANTHER" id="PTHR43793">
    <property type="entry name" value="FAD SYNTHASE"/>
    <property type="match status" value="1"/>
</dbReference>
<evidence type="ECO:0000313" key="5">
    <source>
        <dbReference type="Proteomes" id="UP000261875"/>
    </source>
</evidence>
<dbReference type="Proteomes" id="UP000261875">
    <property type="component" value="Chromosome"/>
</dbReference>
<keyword evidence="2 4" id="KW-0548">Nucleotidyltransferase</keyword>
<sequence>MKKVITFGTFDVFHIGHLFLLKRAKQLGSQLIVGISSDTLNLKKKNKHPIYCQDERLAIIRSLKCVDEVFIEESLEMKRNYLINNKADILVMGDDWTGKFDEFNDICRVIYLERTPSISTTSIIEVIKMKKISFL</sequence>
<dbReference type="NCBIfam" id="TIGR00125">
    <property type="entry name" value="cyt_tran_rel"/>
    <property type="match status" value="1"/>
</dbReference>
<proteinExistence type="predicted"/>
<dbReference type="RefSeq" id="WP_072549884.1">
    <property type="nucleotide sequence ID" value="NZ_CP021659.1"/>
</dbReference>
<dbReference type="AlphaFoldDB" id="A0A2U8I2K6"/>
<dbReference type="InterPro" id="IPR004821">
    <property type="entry name" value="Cyt_trans-like"/>
</dbReference>
<dbReference type="OrthoDB" id="9802794at2"/>
<gene>
    <name evidence="4" type="ORF">CCS41_00595</name>
</gene>
<keyword evidence="5" id="KW-1185">Reference proteome</keyword>
<organism evidence="4 5">
    <name type="scientific">Candidatus Fukatsuia symbiotica</name>
    <dbReference type="NCBI Taxonomy" id="1878942"/>
    <lineage>
        <taxon>Bacteria</taxon>
        <taxon>Pseudomonadati</taxon>
        <taxon>Pseudomonadota</taxon>
        <taxon>Gammaproteobacteria</taxon>
        <taxon>Enterobacterales</taxon>
        <taxon>Yersiniaceae</taxon>
        <taxon>Candidatus Fukatsuia</taxon>
    </lineage>
</organism>
<dbReference type="STRING" id="1878942.GCA_900128755_00950"/>
<name>A0A2U8I2K6_9GAMM</name>
<dbReference type="InterPro" id="IPR050385">
    <property type="entry name" value="Archaeal_FAD_synthase"/>
</dbReference>
<evidence type="ECO:0000256" key="1">
    <source>
        <dbReference type="ARBA" id="ARBA00022679"/>
    </source>
</evidence>
<dbReference type="Gene3D" id="3.40.50.620">
    <property type="entry name" value="HUPs"/>
    <property type="match status" value="1"/>
</dbReference>
<dbReference type="SUPFAM" id="SSF52374">
    <property type="entry name" value="Nucleotidylyl transferase"/>
    <property type="match status" value="1"/>
</dbReference>
<dbReference type="InterPro" id="IPR014729">
    <property type="entry name" value="Rossmann-like_a/b/a_fold"/>
</dbReference>
<dbReference type="GO" id="GO:0016779">
    <property type="term" value="F:nucleotidyltransferase activity"/>
    <property type="evidence" value="ECO:0007669"/>
    <property type="project" value="UniProtKB-KW"/>
</dbReference>
<dbReference type="Pfam" id="PF01467">
    <property type="entry name" value="CTP_transf_like"/>
    <property type="match status" value="1"/>
</dbReference>
<evidence type="ECO:0000259" key="3">
    <source>
        <dbReference type="Pfam" id="PF01467"/>
    </source>
</evidence>
<evidence type="ECO:0000313" key="4">
    <source>
        <dbReference type="EMBL" id="AWK13330.1"/>
    </source>
</evidence>
<accession>A0A2U8I2K6</accession>
<dbReference type="PANTHER" id="PTHR43793:SF1">
    <property type="entry name" value="FAD SYNTHASE"/>
    <property type="match status" value="1"/>
</dbReference>
<feature type="domain" description="Cytidyltransferase-like" evidence="3">
    <location>
        <begin position="5"/>
        <end position="125"/>
    </location>
</feature>
<evidence type="ECO:0000256" key="2">
    <source>
        <dbReference type="ARBA" id="ARBA00022695"/>
    </source>
</evidence>
<protein>
    <submittedName>
        <fullName evidence="4">Glycerol-3-phosphate cytidylyltransferase</fullName>
    </submittedName>
</protein>
<dbReference type="EMBL" id="CP021659">
    <property type="protein sequence ID" value="AWK13330.1"/>
    <property type="molecule type" value="Genomic_DNA"/>
</dbReference>
<keyword evidence="1 4" id="KW-0808">Transferase</keyword>
<dbReference type="KEGG" id="fsm:CCS41_00595"/>
<reference evidence="4 5" key="1">
    <citation type="submission" date="2017-05" db="EMBL/GenBank/DDBJ databases">
        <title>Genome sequence of Candidatus Fukatsuia symbiotica and Candidatus Hamiltonella defensa from Acyrthosiphon pisum strain 5D.</title>
        <authorList>
            <person name="Patel V.A."/>
            <person name="Chevignon G."/>
            <person name="Russell J.A."/>
            <person name="Oliver K.M."/>
        </authorList>
    </citation>
    <scope>NUCLEOTIDE SEQUENCE [LARGE SCALE GENOMIC DNA]</scope>
    <source>
        <strain evidence="4 5">5D</strain>
    </source>
</reference>